<name>U9TX84_RHIID</name>
<accession>U9TX84</accession>
<dbReference type="HOGENOM" id="CLU_2360826_0_0_1"/>
<organism evidence="1">
    <name type="scientific">Rhizophagus irregularis (strain DAOM 181602 / DAOM 197198 / MUCL 43194)</name>
    <name type="common">Arbuscular mycorrhizal fungus</name>
    <name type="synonym">Glomus intraradices</name>
    <dbReference type="NCBI Taxonomy" id="747089"/>
    <lineage>
        <taxon>Eukaryota</taxon>
        <taxon>Fungi</taxon>
        <taxon>Fungi incertae sedis</taxon>
        <taxon>Mucoromycota</taxon>
        <taxon>Glomeromycotina</taxon>
        <taxon>Glomeromycetes</taxon>
        <taxon>Glomerales</taxon>
        <taxon>Glomeraceae</taxon>
        <taxon>Rhizophagus</taxon>
    </lineage>
</organism>
<evidence type="ECO:0000313" key="1">
    <source>
        <dbReference type="EMBL" id="ESA12007.1"/>
    </source>
</evidence>
<reference evidence="1" key="1">
    <citation type="submission" date="2013-07" db="EMBL/GenBank/DDBJ databases">
        <title>The genome of an arbuscular mycorrhizal fungus provides insights into the evolution of the oldest plant symbiosis.</title>
        <authorList>
            <consortium name="DOE Joint Genome Institute"/>
            <person name="Tisserant E."/>
            <person name="Malbreil M."/>
            <person name="Kuo A."/>
            <person name="Kohler A."/>
            <person name="Symeonidi A."/>
            <person name="Balestrini R."/>
            <person name="Charron P."/>
            <person name="Duensing N."/>
            <person name="Frei-dit-Frey N."/>
            <person name="Gianinazzi-Pearson V."/>
            <person name="Gilbert B."/>
            <person name="Handa Y."/>
            <person name="Hijri M."/>
            <person name="Kaul R."/>
            <person name="Kawaguchi M."/>
            <person name="Krajinski F."/>
            <person name="Lammers P."/>
            <person name="Lapierre D."/>
            <person name="Masclaux F.G."/>
            <person name="Murat C."/>
            <person name="Morin E."/>
            <person name="Ndikumana S."/>
            <person name="Pagni M."/>
            <person name="Petitpierre D."/>
            <person name="Requena N."/>
            <person name="Rosikiewicz P."/>
            <person name="Riley R."/>
            <person name="Saito K."/>
            <person name="San Clemente H."/>
            <person name="Shapiro H."/>
            <person name="van Tuinen D."/>
            <person name="Becard G."/>
            <person name="Bonfante P."/>
            <person name="Paszkowski U."/>
            <person name="Shachar-Hill Y."/>
            <person name="Young J.P."/>
            <person name="Sanders I.R."/>
            <person name="Henrissat B."/>
            <person name="Rensing S.A."/>
            <person name="Grigoriev I.V."/>
            <person name="Corradi N."/>
            <person name="Roux C."/>
            <person name="Martin F."/>
        </authorList>
    </citation>
    <scope>NUCLEOTIDE SEQUENCE</scope>
    <source>
        <strain evidence="1">DAOM 197198</strain>
    </source>
</reference>
<gene>
    <name evidence="1" type="ORF">GLOINDRAFT_27629</name>
</gene>
<dbReference type="AlphaFoldDB" id="U9TX84"/>
<sequence length="96" mass="10704">MCSGNLQGITKKELEIWLKIMVISISTLPLKLVHFLVVIVKISLWMDSRILQLGLVSHIISSQDGRSIIWSTKGKKPKPDSASTSVEKVLETEETT</sequence>
<proteinExistence type="predicted"/>
<protein>
    <submittedName>
        <fullName evidence="1">Uncharacterized protein</fullName>
    </submittedName>
</protein>
<dbReference type="EMBL" id="KI285373">
    <property type="protein sequence ID" value="ESA12007.1"/>
    <property type="molecule type" value="Genomic_DNA"/>
</dbReference>